<feature type="domain" description="Kinesin motor" evidence="8">
    <location>
        <begin position="13"/>
        <end position="179"/>
    </location>
</feature>
<sequence>MSKKSENHHKNQRIQVFARCRPLNNIERKQFCTSVVEVIPEKKEIVVKDRNSSREFFFDKVFPPDTKQISVYKAVVGPLIQEVLMGYNCTVFAYGQTGTGKTYTMEGERNSTTCSWEDDPGAGIIPRSLHQLFEELNKEENVEFSVRVSFLELYNEELFDLLSSTELSRLRLFEDSNRK</sequence>
<evidence type="ECO:0000256" key="5">
    <source>
        <dbReference type="ARBA" id="ARBA00023175"/>
    </source>
</evidence>
<evidence type="ECO:0000256" key="6">
    <source>
        <dbReference type="ARBA" id="ARBA00023212"/>
    </source>
</evidence>
<dbReference type="PANTHER" id="PTHR47970:SF12">
    <property type="entry name" value="KINESIN FAMILY MEMBER 11"/>
    <property type="match status" value="1"/>
</dbReference>
<evidence type="ECO:0000256" key="2">
    <source>
        <dbReference type="ARBA" id="ARBA00022490"/>
    </source>
</evidence>
<accession>A0A087UFC7</accession>
<dbReference type="GO" id="GO:0072686">
    <property type="term" value="C:mitotic spindle"/>
    <property type="evidence" value="ECO:0007669"/>
    <property type="project" value="TreeGrafter"/>
</dbReference>
<evidence type="ECO:0000259" key="8">
    <source>
        <dbReference type="PROSITE" id="PS50067"/>
    </source>
</evidence>
<dbReference type="GO" id="GO:0005524">
    <property type="term" value="F:ATP binding"/>
    <property type="evidence" value="ECO:0007669"/>
    <property type="project" value="UniProtKB-UniRule"/>
</dbReference>
<dbReference type="InterPro" id="IPR047149">
    <property type="entry name" value="KIF11-like"/>
</dbReference>
<dbReference type="InterPro" id="IPR036961">
    <property type="entry name" value="Kinesin_motor_dom_sf"/>
</dbReference>
<dbReference type="STRING" id="407821.A0A087UFC7"/>
<dbReference type="PROSITE" id="PS50067">
    <property type="entry name" value="KINESIN_MOTOR_2"/>
    <property type="match status" value="1"/>
</dbReference>
<comment type="similarity">
    <text evidence="7">Belongs to the TRAFAC class myosin-kinesin ATPase superfamily. Kinesin family.</text>
</comment>
<evidence type="ECO:0000313" key="9">
    <source>
        <dbReference type="EMBL" id="KFM76066.1"/>
    </source>
</evidence>
<dbReference type="GO" id="GO:0051231">
    <property type="term" value="P:spindle elongation"/>
    <property type="evidence" value="ECO:0007669"/>
    <property type="project" value="TreeGrafter"/>
</dbReference>
<reference evidence="9 10" key="1">
    <citation type="submission" date="2013-11" db="EMBL/GenBank/DDBJ databases">
        <title>Genome sequencing of Stegodyphus mimosarum.</title>
        <authorList>
            <person name="Bechsgaard J."/>
        </authorList>
    </citation>
    <scope>NUCLEOTIDE SEQUENCE [LARGE SCALE GENOMIC DNA]</scope>
</reference>
<dbReference type="Proteomes" id="UP000054359">
    <property type="component" value="Unassembled WGS sequence"/>
</dbReference>
<keyword evidence="10" id="KW-1185">Reference proteome</keyword>
<keyword evidence="5 7" id="KW-0505">Motor protein</keyword>
<evidence type="ECO:0000256" key="7">
    <source>
        <dbReference type="PROSITE-ProRule" id="PRU00283"/>
    </source>
</evidence>
<comment type="subcellular location">
    <subcellularLocation>
        <location evidence="1">Cytoplasm</location>
        <location evidence="1">Cytoskeleton</location>
    </subcellularLocation>
</comment>
<evidence type="ECO:0000313" key="10">
    <source>
        <dbReference type="Proteomes" id="UP000054359"/>
    </source>
</evidence>
<dbReference type="SUPFAM" id="SSF52540">
    <property type="entry name" value="P-loop containing nucleoside triphosphate hydrolases"/>
    <property type="match status" value="1"/>
</dbReference>
<dbReference type="PANTHER" id="PTHR47970">
    <property type="entry name" value="KINESIN-LIKE PROTEIN KIF11"/>
    <property type="match status" value="1"/>
</dbReference>
<evidence type="ECO:0000256" key="3">
    <source>
        <dbReference type="ARBA" id="ARBA00022741"/>
    </source>
</evidence>
<dbReference type="GO" id="GO:0005634">
    <property type="term" value="C:nucleus"/>
    <property type="evidence" value="ECO:0007669"/>
    <property type="project" value="TreeGrafter"/>
</dbReference>
<dbReference type="GO" id="GO:0005876">
    <property type="term" value="C:spindle microtubule"/>
    <property type="evidence" value="ECO:0007669"/>
    <property type="project" value="TreeGrafter"/>
</dbReference>
<dbReference type="OMA" id="VHKELHI"/>
<dbReference type="GO" id="GO:0008574">
    <property type="term" value="F:plus-end-directed microtubule motor activity"/>
    <property type="evidence" value="ECO:0007669"/>
    <property type="project" value="TreeGrafter"/>
</dbReference>
<dbReference type="Gene3D" id="3.40.850.10">
    <property type="entry name" value="Kinesin motor domain"/>
    <property type="match status" value="1"/>
</dbReference>
<dbReference type="OrthoDB" id="3176171at2759"/>
<feature type="binding site" evidence="7">
    <location>
        <begin position="95"/>
        <end position="102"/>
    </location>
    <ligand>
        <name>ATP</name>
        <dbReference type="ChEBI" id="CHEBI:30616"/>
    </ligand>
</feature>
<keyword evidence="4 7" id="KW-0067">ATP-binding</keyword>
<keyword evidence="3 7" id="KW-0547">Nucleotide-binding</keyword>
<dbReference type="GO" id="GO:0007018">
    <property type="term" value="P:microtubule-based movement"/>
    <property type="evidence" value="ECO:0007669"/>
    <property type="project" value="InterPro"/>
</dbReference>
<gene>
    <name evidence="9" type="ORF">X975_10730</name>
</gene>
<keyword evidence="6" id="KW-0206">Cytoskeleton</keyword>
<name>A0A087UFC7_STEMI</name>
<dbReference type="InterPro" id="IPR001752">
    <property type="entry name" value="Kinesin_motor_dom"/>
</dbReference>
<dbReference type="SMART" id="SM00129">
    <property type="entry name" value="KISc"/>
    <property type="match status" value="1"/>
</dbReference>
<dbReference type="GO" id="GO:0090307">
    <property type="term" value="P:mitotic spindle assembly"/>
    <property type="evidence" value="ECO:0007669"/>
    <property type="project" value="TreeGrafter"/>
</dbReference>
<keyword evidence="2" id="KW-0963">Cytoplasm</keyword>
<proteinExistence type="inferred from homology"/>
<dbReference type="EMBL" id="KK119576">
    <property type="protein sequence ID" value="KFM76066.1"/>
    <property type="molecule type" value="Genomic_DNA"/>
</dbReference>
<dbReference type="InterPro" id="IPR027417">
    <property type="entry name" value="P-loop_NTPase"/>
</dbReference>
<dbReference type="GO" id="GO:0008017">
    <property type="term" value="F:microtubule binding"/>
    <property type="evidence" value="ECO:0007669"/>
    <property type="project" value="InterPro"/>
</dbReference>
<evidence type="ECO:0000256" key="4">
    <source>
        <dbReference type="ARBA" id="ARBA00022840"/>
    </source>
</evidence>
<evidence type="ECO:0000256" key="1">
    <source>
        <dbReference type="ARBA" id="ARBA00004245"/>
    </source>
</evidence>
<dbReference type="Pfam" id="PF00225">
    <property type="entry name" value="Kinesin"/>
    <property type="match status" value="1"/>
</dbReference>
<dbReference type="AlphaFoldDB" id="A0A087UFC7"/>
<feature type="non-terminal residue" evidence="9">
    <location>
        <position position="179"/>
    </location>
</feature>
<organism evidence="9 10">
    <name type="scientific">Stegodyphus mimosarum</name>
    <name type="common">African social velvet spider</name>
    <dbReference type="NCBI Taxonomy" id="407821"/>
    <lineage>
        <taxon>Eukaryota</taxon>
        <taxon>Metazoa</taxon>
        <taxon>Ecdysozoa</taxon>
        <taxon>Arthropoda</taxon>
        <taxon>Chelicerata</taxon>
        <taxon>Arachnida</taxon>
        <taxon>Araneae</taxon>
        <taxon>Araneomorphae</taxon>
        <taxon>Entelegynae</taxon>
        <taxon>Eresoidea</taxon>
        <taxon>Eresidae</taxon>
        <taxon>Stegodyphus</taxon>
    </lineage>
</organism>
<protein>
    <submittedName>
        <fullName evidence="9">Kinesin-like protein KIF11-B</fullName>
    </submittedName>
</protein>